<evidence type="ECO:0000259" key="2">
    <source>
        <dbReference type="Pfam" id="PF06955"/>
    </source>
</evidence>
<dbReference type="InterPro" id="IPR044791">
    <property type="entry name" value="Beta-glucanase/XTH"/>
</dbReference>
<evidence type="ECO:0000256" key="1">
    <source>
        <dbReference type="SAM" id="Phobius"/>
    </source>
</evidence>
<proteinExistence type="predicted"/>
<keyword evidence="1" id="KW-0472">Membrane</keyword>
<dbReference type="AlphaFoldDB" id="A0AAN7R7T0"/>
<evidence type="ECO:0000313" key="4">
    <source>
        <dbReference type="Proteomes" id="UP001346149"/>
    </source>
</evidence>
<feature type="domain" description="Xyloglucan endo-transglycosylase C-terminal" evidence="2">
    <location>
        <begin position="153"/>
        <end position="199"/>
    </location>
</feature>
<dbReference type="GO" id="GO:0044042">
    <property type="term" value="P:glucan metabolic process"/>
    <property type="evidence" value="ECO:0007669"/>
    <property type="project" value="InterPro"/>
</dbReference>
<dbReference type="Gene3D" id="2.60.120.200">
    <property type="match status" value="1"/>
</dbReference>
<dbReference type="PANTHER" id="PTHR31062">
    <property type="entry name" value="XYLOGLUCAN ENDOTRANSGLUCOSYLASE/HYDROLASE PROTEIN 8-RELATED"/>
    <property type="match status" value="1"/>
</dbReference>
<dbReference type="GO" id="GO:0048046">
    <property type="term" value="C:apoplast"/>
    <property type="evidence" value="ECO:0007669"/>
    <property type="project" value="InterPro"/>
</dbReference>
<dbReference type="Proteomes" id="UP001346149">
    <property type="component" value="Unassembled WGS sequence"/>
</dbReference>
<accession>A0AAN7R7T0</accession>
<organism evidence="3 4">
    <name type="scientific">Trapa natans</name>
    <name type="common">Water chestnut</name>
    <dbReference type="NCBI Taxonomy" id="22666"/>
    <lineage>
        <taxon>Eukaryota</taxon>
        <taxon>Viridiplantae</taxon>
        <taxon>Streptophyta</taxon>
        <taxon>Embryophyta</taxon>
        <taxon>Tracheophyta</taxon>
        <taxon>Spermatophyta</taxon>
        <taxon>Magnoliopsida</taxon>
        <taxon>eudicotyledons</taxon>
        <taxon>Gunneridae</taxon>
        <taxon>Pentapetalae</taxon>
        <taxon>rosids</taxon>
        <taxon>malvids</taxon>
        <taxon>Myrtales</taxon>
        <taxon>Lythraceae</taxon>
        <taxon>Trapa</taxon>
    </lineage>
</organism>
<dbReference type="GO" id="GO:0004553">
    <property type="term" value="F:hydrolase activity, hydrolyzing O-glycosyl compounds"/>
    <property type="evidence" value="ECO:0007669"/>
    <property type="project" value="InterPro"/>
</dbReference>
<dbReference type="Pfam" id="PF06955">
    <property type="entry name" value="XET_C"/>
    <property type="match status" value="1"/>
</dbReference>
<sequence length="205" mass="22991">MPLARVCKMARSDPTPRRQTANMGWGGGGVLGFRSTVDSPSKPVTPPPCPPVSRLAAATVSGSVAVKVCFGATFVFPCSVMMLPLYRKMGSLTLLVAVLLMVLGGSVMAAPPRRPVAVPFGRNYVPTWAFDHIKYYNGGSQIELYLDKYTGTGKKWWDQKEFQDLDSFQYRRLQWVRQKYTVYNYCTDRSRYPTMPPECTRDKDV</sequence>
<comment type="caution">
    <text evidence="3">The sequence shown here is derived from an EMBL/GenBank/DDBJ whole genome shotgun (WGS) entry which is preliminary data.</text>
</comment>
<reference evidence="3 4" key="1">
    <citation type="journal article" date="2023" name="Hortic Res">
        <title>Pangenome of water caltrop reveals structural variations and asymmetric subgenome divergence after allopolyploidization.</title>
        <authorList>
            <person name="Zhang X."/>
            <person name="Chen Y."/>
            <person name="Wang L."/>
            <person name="Yuan Y."/>
            <person name="Fang M."/>
            <person name="Shi L."/>
            <person name="Lu R."/>
            <person name="Comes H.P."/>
            <person name="Ma Y."/>
            <person name="Chen Y."/>
            <person name="Huang G."/>
            <person name="Zhou Y."/>
            <person name="Zheng Z."/>
            <person name="Qiu Y."/>
        </authorList>
    </citation>
    <scope>NUCLEOTIDE SEQUENCE [LARGE SCALE GENOMIC DNA]</scope>
    <source>
        <strain evidence="3">F231</strain>
    </source>
</reference>
<keyword evidence="1" id="KW-1133">Transmembrane helix</keyword>
<evidence type="ECO:0000313" key="3">
    <source>
        <dbReference type="EMBL" id="KAK4792932.1"/>
    </source>
</evidence>
<dbReference type="InterPro" id="IPR010713">
    <property type="entry name" value="XET_C"/>
</dbReference>
<dbReference type="SUPFAM" id="SSF49899">
    <property type="entry name" value="Concanavalin A-like lectins/glucanases"/>
    <property type="match status" value="1"/>
</dbReference>
<protein>
    <recommendedName>
        <fullName evidence="2">Xyloglucan endo-transglycosylase C-terminal domain-containing protein</fullName>
    </recommendedName>
</protein>
<name>A0AAN7R7T0_TRANT</name>
<dbReference type="GO" id="GO:0016762">
    <property type="term" value="F:xyloglucan:xyloglucosyl transferase activity"/>
    <property type="evidence" value="ECO:0007669"/>
    <property type="project" value="InterPro"/>
</dbReference>
<feature type="transmembrane region" description="Helical" evidence="1">
    <location>
        <begin position="92"/>
        <end position="110"/>
    </location>
</feature>
<dbReference type="EMBL" id="JAXQNO010000008">
    <property type="protein sequence ID" value="KAK4792932.1"/>
    <property type="molecule type" value="Genomic_DNA"/>
</dbReference>
<keyword evidence="1" id="KW-0812">Transmembrane</keyword>
<keyword evidence="4" id="KW-1185">Reference proteome</keyword>
<gene>
    <name evidence="3" type="ORF">SAY86_023367</name>
</gene>
<dbReference type="InterPro" id="IPR013320">
    <property type="entry name" value="ConA-like_dom_sf"/>
</dbReference>